<dbReference type="SUPFAM" id="SSF54695">
    <property type="entry name" value="POZ domain"/>
    <property type="match status" value="2"/>
</dbReference>
<evidence type="ECO:0000256" key="1">
    <source>
        <dbReference type="ARBA" id="ARBA00022723"/>
    </source>
</evidence>
<dbReference type="PROSITE" id="PS50097">
    <property type="entry name" value="BTB"/>
    <property type="match status" value="2"/>
</dbReference>
<dbReference type="Proteomes" id="UP000789390">
    <property type="component" value="Unassembled WGS sequence"/>
</dbReference>
<dbReference type="InterPro" id="IPR000210">
    <property type="entry name" value="BTB/POZ_dom"/>
</dbReference>
<dbReference type="GO" id="GO:0009751">
    <property type="term" value="P:response to salicylic acid"/>
    <property type="evidence" value="ECO:0007669"/>
    <property type="project" value="UniProtKB-ARBA"/>
</dbReference>
<keyword evidence="4" id="KW-1185">Reference proteome</keyword>
<evidence type="ECO:0000313" key="4">
    <source>
        <dbReference type="Proteomes" id="UP000789390"/>
    </source>
</evidence>
<evidence type="ECO:0000259" key="2">
    <source>
        <dbReference type="PROSITE" id="PS50097"/>
    </source>
</evidence>
<dbReference type="GO" id="GO:0005516">
    <property type="term" value="F:calmodulin binding"/>
    <property type="evidence" value="ECO:0007669"/>
    <property type="project" value="UniProtKB-ARBA"/>
</dbReference>
<protein>
    <recommendedName>
        <fullName evidence="2">BTB domain-containing protein</fullName>
    </recommendedName>
</protein>
<dbReference type="AlphaFoldDB" id="A0A8J2S1P0"/>
<dbReference type="Gene3D" id="1.25.40.420">
    <property type="match status" value="2"/>
</dbReference>
<gene>
    <name evidence="3" type="ORF">DGAL_LOCUS13260</name>
</gene>
<organism evidence="3 4">
    <name type="scientific">Daphnia galeata</name>
    <dbReference type="NCBI Taxonomy" id="27404"/>
    <lineage>
        <taxon>Eukaryota</taxon>
        <taxon>Metazoa</taxon>
        <taxon>Ecdysozoa</taxon>
        <taxon>Arthropoda</taxon>
        <taxon>Crustacea</taxon>
        <taxon>Branchiopoda</taxon>
        <taxon>Diplostraca</taxon>
        <taxon>Cladocera</taxon>
        <taxon>Anomopoda</taxon>
        <taxon>Daphniidae</taxon>
        <taxon>Daphnia</taxon>
    </lineage>
</organism>
<dbReference type="FunFam" id="3.30.710.10:FF:000245">
    <property type="entry name" value="Uncharacterized protein"/>
    <property type="match status" value="1"/>
</dbReference>
<dbReference type="Gene3D" id="3.30.710.10">
    <property type="entry name" value="Potassium Channel Kv1.1, Chain A"/>
    <property type="match status" value="2"/>
</dbReference>
<dbReference type="FunFam" id="1.25.40.420:FF:000012">
    <property type="entry name" value="BTB/POZ and TAZ domain-containing protein 2"/>
    <property type="match status" value="1"/>
</dbReference>
<dbReference type="FunFam" id="3.30.710.10:FF:000159">
    <property type="entry name" value="Speckle-type POZ protein B"/>
    <property type="match status" value="1"/>
</dbReference>
<comment type="caution">
    <text evidence="3">The sequence shown here is derived from an EMBL/GenBank/DDBJ whole genome shotgun (WGS) entry which is preliminary data.</text>
</comment>
<dbReference type="Pfam" id="PF00651">
    <property type="entry name" value="BTB"/>
    <property type="match status" value="2"/>
</dbReference>
<evidence type="ECO:0000313" key="3">
    <source>
        <dbReference type="EMBL" id="CAH0109775.1"/>
    </source>
</evidence>
<sequence>MTSAQKIRDSLFSISWSIRPTANNYQYTVEVINPDIFRFCRLSFVNNGLQGVVLDIEIQFSKTVEPVNMEKILVQASKNGVEKTMTLSQPESKWTSLWIEQPCHYCHSHNQCSECANITPVVGFEILIDLTPGSLKEESKYAVLQHLNLWNTKTLSDVTFNCKRKSIEAHTWILASGSPVFAAMFQNDFKEKQDKVVEITDIEANIFENLLKYIYTGETTLETEVEDVAELLVAADKYAVETLKEKCALYLLQDLKVENATRYLILAHLHNLSVLYESTLEFMSKNAKAVCSRKDWMDITNNYPELCFQATQFMLYFRYYVVGNSSIIQKVEFIKVVIQLFLSVSSLHNHKPPPPDVSVVEDQSCSTLLPFNKTFFSFSYRDSLFSISWSIRPTASTYQYTEEVINPDIFKSCRLKFVNNGLQGVVLDIEIQFSKMVEPVNMEKILVQASKNGVKKTMTLSHPKWTSLWIEQPCHYCHSHTQCSQCRNIPFVGFEILIDLTPGSTEGSKHAVLQHLLNLWNTKNLSDVTFNCKRKSIKAHTLIVASGSPVFNAMFKNDFKENQDKVVEITDIEANIFENLLKYIYTGEAILETEVEDVAELLVAADKYAVETLKEKCALYLSQDLKVENAANYLILAHLHNSSVLHESTLEFMSKNAKAVCSRKDWMDIIKNYPELCFQATQLMVGL</sequence>
<proteinExistence type="predicted"/>
<dbReference type="FunFam" id="1.25.40.420:FF:000036">
    <property type="entry name" value="Uncharacterized protein"/>
    <property type="match status" value="1"/>
</dbReference>
<accession>A0A8J2S1P0</accession>
<reference evidence="3" key="1">
    <citation type="submission" date="2021-11" db="EMBL/GenBank/DDBJ databases">
        <authorList>
            <person name="Schell T."/>
        </authorList>
    </citation>
    <scope>NUCLEOTIDE SEQUENCE</scope>
    <source>
        <strain evidence="3">M5</strain>
    </source>
</reference>
<dbReference type="OrthoDB" id="624345at2759"/>
<dbReference type="PANTHER" id="PTHR24413">
    <property type="entry name" value="SPECKLE-TYPE POZ PROTEIN"/>
    <property type="match status" value="1"/>
</dbReference>
<dbReference type="InterPro" id="IPR011333">
    <property type="entry name" value="SKP1/BTB/POZ_sf"/>
</dbReference>
<dbReference type="EMBL" id="CAKKLH010000295">
    <property type="protein sequence ID" value="CAH0109775.1"/>
    <property type="molecule type" value="Genomic_DNA"/>
</dbReference>
<dbReference type="CDD" id="cd18186">
    <property type="entry name" value="BTB_POZ_ZBTB_KLHL-like"/>
    <property type="match status" value="1"/>
</dbReference>
<feature type="domain" description="BTB" evidence="2">
    <location>
        <begin position="526"/>
        <end position="593"/>
    </location>
</feature>
<keyword evidence="1" id="KW-0479">Metal-binding</keyword>
<feature type="domain" description="BTB" evidence="2">
    <location>
        <begin position="156"/>
        <end position="223"/>
    </location>
</feature>
<dbReference type="SMART" id="SM00225">
    <property type="entry name" value="BTB"/>
    <property type="match status" value="2"/>
</dbReference>
<dbReference type="GO" id="GO:0046872">
    <property type="term" value="F:metal ion binding"/>
    <property type="evidence" value="ECO:0007669"/>
    <property type="project" value="UniProtKB-KW"/>
</dbReference>
<dbReference type="GO" id="GO:0042542">
    <property type="term" value="P:response to hydrogen peroxide"/>
    <property type="evidence" value="ECO:0007669"/>
    <property type="project" value="UniProtKB-ARBA"/>
</dbReference>
<name>A0A8J2S1P0_9CRUS</name>